<evidence type="ECO:0000313" key="1">
    <source>
        <dbReference type="Proteomes" id="UP000095285"/>
    </source>
</evidence>
<name>A0A1I7W013_LOALO</name>
<protein>
    <submittedName>
        <fullName evidence="2">Glycosyltransferase</fullName>
    </submittedName>
</protein>
<organism evidence="1 2">
    <name type="scientific">Loa loa</name>
    <name type="common">Eye worm</name>
    <name type="synonym">Filaria loa</name>
    <dbReference type="NCBI Taxonomy" id="7209"/>
    <lineage>
        <taxon>Eukaryota</taxon>
        <taxon>Metazoa</taxon>
        <taxon>Ecdysozoa</taxon>
        <taxon>Nematoda</taxon>
        <taxon>Chromadorea</taxon>
        <taxon>Rhabditida</taxon>
        <taxon>Spirurina</taxon>
        <taxon>Spiruromorpha</taxon>
        <taxon>Filarioidea</taxon>
        <taxon>Onchocercidae</taxon>
        <taxon>Loa</taxon>
    </lineage>
</organism>
<dbReference type="Proteomes" id="UP000095285">
    <property type="component" value="Unassembled WGS sequence"/>
</dbReference>
<evidence type="ECO:0000313" key="2">
    <source>
        <dbReference type="WBParaSite" id="EN70_8181"/>
    </source>
</evidence>
<reference evidence="2" key="2">
    <citation type="submission" date="2016-11" db="UniProtKB">
        <authorList>
            <consortium name="WormBaseParasite"/>
        </authorList>
    </citation>
    <scope>IDENTIFICATION</scope>
</reference>
<dbReference type="AlphaFoldDB" id="A0A1I7W013"/>
<keyword evidence="1" id="KW-1185">Reference proteome</keyword>
<sequence length="71" mass="7981">MKNVIHSASKINEGLYRIFNIQWDKLKLLIVISNDDEGAKSEALNAVEEIRKQVVSAPICVVAQSDNRDNK</sequence>
<dbReference type="WBParaSite" id="EN70_8181">
    <property type="protein sequence ID" value="EN70_8181"/>
    <property type="gene ID" value="EN70_8181"/>
</dbReference>
<accession>A0A1I7W013</accession>
<reference evidence="1" key="1">
    <citation type="submission" date="2012-04" db="EMBL/GenBank/DDBJ databases">
        <title>The Genome Sequence of Loa loa.</title>
        <authorList>
            <consortium name="The Broad Institute Genome Sequencing Platform"/>
            <consortium name="Broad Institute Genome Sequencing Center for Infectious Disease"/>
            <person name="Nutman T.B."/>
            <person name="Fink D.L."/>
            <person name="Russ C."/>
            <person name="Young S."/>
            <person name="Zeng Q."/>
            <person name="Gargeya S."/>
            <person name="Alvarado L."/>
            <person name="Berlin A."/>
            <person name="Chapman S.B."/>
            <person name="Chen Z."/>
            <person name="Freedman E."/>
            <person name="Gellesch M."/>
            <person name="Goldberg J."/>
            <person name="Griggs A."/>
            <person name="Gujja S."/>
            <person name="Heilman E.R."/>
            <person name="Heiman D."/>
            <person name="Howarth C."/>
            <person name="Mehta T."/>
            <person name="Neiman D."/>
            <person name="Pearson M."/>
            <person name="Roberts A."/>
            <person name="Saif S."/>
            <person name="Shea T."/>
            <person name="Shenoy N."/>
            <person name="Sisk P."/>
            <person name="Stolte C."/>
            <person name="Sykes S."/>
            <person name="White J."/>
            <person name="Yandava C."/>
            <person name="Haas B."/>
            <person name="Henn M.R."/>
            <person name="Nusbaum C."/>
            <person name="Birren B."/>
        </authorList>
    </citation>
    <scope>NUCLEOTIDE SEQUENCE [LARGE SCALE GENOMIC DNA]</scope>
</reference>
<proteinExistence type="predicted"/>